<protein>
    <submittedName>
        <fullName evidence="2">Uncharacterized protein</fullName>
    </submittedName>
</protein>
<accession>Q7SB58</accession>
<dbReference type="InterPro" id="IPR039715">
    <property type="entry name" value="ZCCHC10"/>
</dbReference>
<dbReference type="SMR" id="Q7SB58"/>
<dbReference type="KEGG" id="ncr:NCU06255"/>
<feature type="region of interest" description="Disordered" evidence="1">
    <location>
        <begin position="89"/>
        <end position="116"/>
    </location>
</feature>
<dbReference type="PaxDb" id="5141-EFNCRP00000005990"/>
<feature type="compositionally biased region" description="Acidic residues" evidence="1">
    <location>
        <begin position="295"/>
        <end position="308"/>
    </location>
</feature>
<reference evidence="2 3" key="1">
    <citation type="journal article" date="2003" name="Nature">
        <title>The genome sequence of the filamentous fungus Neurospora crassa.</title>
        <authorList>
            <person name="Galagan J.E."/>
            <person name="Calvo S.E."/>
            <person name="Borkovich K.A."/>
            <person name="Selker E.U."/>
            <person name="Read N.D."/>
            <person name="Jaffe D."/>
            <person name="FitzHugh W."/>
            <person name="Ma L.J."/>
            <person name="Smirnov S."/>
            <person name="Purcell S."/>
            <person name="Rehman B."/>
            <person name="Elkins T."/>
            <person name="Engels R."/>
            <person name="Wang S."/>
            <person name="Nielsen C.B."/>
            <person name="Butler J."/>
            <person name="Endrizzi M."/>
            <person name="Qui D."/>
            <person name="Ianakiev P."/>
            <person name="Bell-Pedersen D."/>
            <person name="Nelson M.A."/>
            <person name="Werner-Washburne M."/>
            <person name="Selitrennikoff C.P."/>
            <person name="Kinsey J.A."/>
            <person name="Braun E.L."/>
            <person name="Zelter A."/>
            <person name="Schulte U."/>
            <person name="Kothe G.O."/>
            <person name="Jedd G."/>
            <person name="Mewes W."/>
            <person name="Staben C."/>
            <person name="Marcotte E."/>
            <person name="Greenberg D."/>
            <person name="Roy A."/>
            <person name="Foley K."/>
            <person name="Naylor J."/>
            <person name="Stange-Thomann N."/>
            <person name="Barrett R."/>
            <person name="Gnerre S."/>
            <person name="Kamal M."/>
            <person name="Kamvysselis M."/>
            <person name="Mauceli E."/>
            <person name="Bielke C."/>
            <person name="Rudd S."/>
            <person name="Frishman D."/>
            <person name="Krystofova S."/>
            <person name="Rasmussen C."/>
            <person name="Metzenberg R.L."/>
            <person name="Perkins D.D."/>
            <person name="Kroken S."/>
            <person name="Cogoni C."/>
            <person name="Macino G."/>
            <person name="Catcheside D."/>
            <person name="Li W."/>
            <person name="Pratt R.J."/>
            <person name="Osmani S.A."/>
            <person name="DeSouza C.P."/>
            <person name="Glass L."/>
            <person name="Orbach M.J."/>
            <person name="Berglund J.A."/>
            <person name="Voelker R."/>
            <person name="Yarden O."/>
            <person name="Plamann M."/>
            <person name="Seiler S."/>
            <person name="Dunlap J."/>
            <person name="Radford A."/>
            <person name="Aramayo R."/>
            <person name="Natvig D.O."/>
            <person name="Alex L.A."/>
            <person name="Mannhaupt G."/>
            <person name="Ebbole D.J."/>
            <person name="Freitag M."/>
            <person name="Paulsen I."/>
            <person name="Sachs M.S."/>
            <person name="Lander E.S."/>
            <person name="Nusbaum C."/>
            <person name="Birren B."/>
        </authorList>
    </citation>
    <scope>NUCLEOTIDE SEQUENCE [LARGE SCALE GENOMIC DNA]</scope>
    <source>
        <strain evidence="3">ATCC 24698 / 74-OR23-1A / CBS 708.71 / DSM 1257 / FGSC 987</strain>
    </source>
</reference>
<evidence type="ECO:0000313" key="3">
    <source>
        <dbReference type="Proteomes" id="UP000001805"/>
    </source>
</evidence>
<dbReference type="EMBL" id="CM002238">
    <property type="protein sequence ID" value="EAA33623.1"/>
    <property type="molecule type" value="Genomic_DNA"/>
</dbReference>
<dbReference type="VEuPathDB" id="FungiDB:NCU06255"/>
<organism evidence="2 3">
    <name type="scientific">Neurospora crassa (strain ATCC 24698 / 74-OR23-1A / CBS 708.71 / DSM 1257 / FGSC 987)</name>
    <dbReference type="NCBI Taxonomy" id="367110"/>
    <lineage>
        <taxon>Eukaryota</taxon>
        <taxon>Fungi</taxon>
        <taxon>Dikarya</taxon>
        <taxon>Ascomycota</taxon>
        <taxon>Pezizomycotina</taxon>
        <taxon>Sordariomycetes</taxon>
        <taxon>Sordariomycetidae</taxon>
        <taxon>Sordariales</taxon>
        <taxon>Sordariaceae</taxon>
        <taxon>Neurospora</taxon>
    </lineage>
</organism>
<evidence type="ECO:0000313" key="2">
    <source>
        <dbReference type="EMBL" id="EAA33623.1"/>
    </source>
</evidence>
<dbReference type="PANTHER" id="PTHR13491:SF0">
    <property type="entry name" value="ZINC FINGER CCHC DOMAIN-CONTAINING PROTEIN 10"/>
    <property type="match status" value="1"/>
</dbReference>
<dbReference type="InParanoid" id="Q7SB58"/>
<dbReference type="PANTHER" id="PTHR13491">
    <property type="entry name" value="ZCCHC10 PROTEIN"/>
    <property type="match status" value="1"/>
</dbReference>
<feature type="region of interest" description="Disordered" evidence="1">
    <location>
        <begin position="240"/>
        <end position="330"/>
    </location>
</feature>
<dbReference type="Proteomes" id="UP000001805">
    <property type="component" value="Chromosome 3, Linkage Group III"/>
</dbReference>
<feature type="compositionally biased region" description="Basic and acidic residues" evidence="1">
    <location>
        <begin position="1"/>
        <end position="17"/>
    </location>
</feature>
<feature type="compositionally biased region" description="Polar residues" evidence="1">
    <location>
        <begin position="513"/>
        <end position="522"/>
    </location>
</feature>
<feature type="region of interest" description="Disordered" evidence="1">
    <location>
        <begin position="480"/>
        <end position="522"/>
    </location>
</feature>
<keyword evidence="3" id="KW-1185">Reference proteome</keyword>
<sequence length="522" mass="58780">MSSETPRHLSSREEFESRTLAPLKLPNLRLNELSFPSPPSTPNSIQLSPSCSFQSVSWSRRPSVDSDYFSGALSNLSITSSVSSAGSDLKRQASSTYLDTRPGPSMRSLLEPQQQQVSLPPISHILNAVPSPFEHQLSQHRPQASPDYTSRFAPFQQGIFTPLPSPTCSISSSSFPSQAQRQQSSSSLPRSYSVPDVCYKNFSATLSSATTPQKKRQASAAFENASSRFLSSCNINNKLQIHPSRTHRTTSRHSPYKSAAALHRNSDRKSSTCSSGSSASSSSSSSSSCSPGFATDDETSEVPDEDENLPTTSSNASSSNSSSSSRGKKQNIQYTTEQNLFIIYHKDDLELPWAEIEKRYNARFPGLYRTAGGLNCNYYRLNAKLPRTEDGDKFSLIFDERPRYDPENPGKMLPLTWDEYEGVRFQTVHVQVRQAAKVLGHPIGLMWRCPEELIKSENEWVLEEHRDKARELAARRSYQREAWKRSQQQQQQQHQQQQQQQQQDQQHNQQHQSLIFNSEQFR</sequence>
<evidence type="ECO:0000256" key="1">
    <source>
        <dbReference type="SAM" id="MobiDB-lite"/>
    </source>
</evidence>
<gene>
    <name evidence="2" type="ORF">NCU06255</name>
</gene>
<dbReference type="OMA" id="WRCPEEL"/>
<proteinExistence type="predicted"/>
<dbReference type="GeneID" id="3879012"/>
<feature type="compositionally biased region" description="Low complexity" evidence="1">
    <location>
        <begin position="487"/>
        <end position="512"/>
    </location>
</feature>
<dbReference type="OrthoDB" id="3921745at2759"/>
<feature type="compositionally biased region" description="Basic residues" evidence="1">
    <location>
        <begin position="244"/>
        <end position="255"/>
    </location>
</feature>
<dbReference type="HOGENOM" id="CLU_040326_0_0_1"/>
<feature type="compositionally biased region" description="Low complexity" evidence="1">
    <location>
        <begin position="271"/>
        <end position="290"/>
    </location>
</feature>
<dbReference type="AlphaFoldDB" id="Q7SB58"/>
<dbReference type="RefSeq" id="XP_962859.1">
    <property type="nucleotide sequence ID" value="XM_957766.2"/>
</dbReference>
<feature type="region of interest" description="Disordered" evidence="1">
    <location>
        <begin position="1"/>
        <end position="21"/>
    </location>
</feature>
<name>Q7SB58_NEUCR</name>
<feature type="compositionally biased region" description="Low complexity" evidence="1">
    <location>
        <begin position="313"/>
        <end position="325"/>
    </location>
</feature>
<feature type="region of interest" description="Disordered" evidence="1">
    <location>
        <begin position="171"/>
        <end position="191"/>
    </location>
</feature>